<feature type="transmembrane region" description="Helical" evidence="1">
    <location>
        <begin position="36"/>
        <end position="54"/>
    </location>
</feature>
<accession>B8HIX6</accession>
<dbReference type="RefSeq" id="WP_012623390.1">
    <property type="nucleotide sequence ID" value="NC_011879.1"/>
</dbReference>
<proteinExistence type="predicted"/>
<feature type="transmembrane region" description="Helical" evidence="1">
    <location>
        <begin position="60"/>
        <end position="77"/>
    </location>
</feature>
<keyword evidence="2" id="KW-0614">Plasmid</keyword>
<dbReference type="EMBL" id="CP001342">
    <property type="protein sequence ID" value="ACL42373.1"/>
    <property type="molecule type" value="Genomic_DNA"/>
</dbReference>
<keyword evidence="3" id="KW-1185">Reference proteome</keyword>
<geneLocation type="plasmid" evidence="2 3">
    <name>pACHL01</name>
</geneLocation>
<name>B8HIX6_PSECP</name>
<dbReference type="Proteomes" id="UP000002505">
    <property type="component" value="Plasmid pACHL01"/>
</dbReference>
<gene>
    <name evidence="2" type="ordered locus">Achl_4422</name>
</gene>
<dbReference type="HOGENOM" id="CLU_1736778_0_0_11"/>
<evidence type="ECO:0000313" key="3">
    <source>
        <dbReference type="Proteomes" id="UP000002505"/>
    </source>
</evidence>
<keyword evidence="1" id="KW-0812">Transmembrane</keyword>
<keyword evidence="1" id="KW-0472">Membrane</keyword>
<dbReference type="KEGG" id="ach:Achl_4422"/>
<sequence length="150" mass="16968">MATINSLYLLTPMTGRTSGADRTTVIGTVEMKWRTFWIAVIAMVPAGILTAFFFPMLQSWAMLWIPLVEGAAFLLIERRSKDGLRLRTYQAMFDKKRSAVNTFYLCGMPVDVTGETFGTIRQITVPVHRDADDSRPAQPTYFEDFEASSR</sequence>
<evidence type="ECO:0000313" key="2">
    <source>
        <dbReference type="EMBL" id="ACL42373.1"/>
    </source>
</evidence>
<evidence type="ECO:0000256" key="1">
    <source>
        <dbReference type="SAM" id="Phobius"/>
    </source>
</evidence>
<organism evidence="2 3">
    <name type="scientific">Pseudarthrobacter chlorophenolicus (strain ATCC 700700 / DSM 12829 / CIP 107037 / JCM 12360 / KCTC 9906 / NCIMB 13794 / A6)</name>
    <name type="common">Arthrobacter chlorophenolicus</name>
    <dbReference type="NCBI Taxonomy" id="452863"/>
    <lineage>
        <taxon>Bacteria</taxon>
        <taxon>Bacillati</taxon>
        <taxon>Actinomycetota</taxon>
        <taxon>Actinomycetes</taxon>
        <taxon>Micrococcales</taxon>
        <taxon>Micrococcaceae</taxon>
        <taxon>Pseudarthrobacter</taxon>
    </lineage>
</organism>
<protein>
    <submittedName>
        <fullName evidence="2">Uncharacterized protein</fullName>
    </submittedName>
</protein>
<keyword evidence="1" id="KW-1133">Transmembrane helix</keyword>
<reference evidence="2" key="1">
    <citation type="submission" date="2009-01" db="EMBL/GenBank/DDBJ databases">
        <title>Complete sequence of plasmid1 of Arthrobacter chlorophenolicus A6.</title>
        <authorList>
            <consortium name="US DOE Joint Genome Institute"/>
            <person name="Lucas S."/>
            <person name="Copeland A."/>
            <person name="Lapidus A."/>
            <person name="Glavina del Rio T."/>
            <person name="Tice H."/>
            <person name="Bruce D."/>
            <person name="Goodwin L."/>
            <person name="Pitluck S."/>
            <person name="Goltsman E."/>
            <person name="Clum A."/>
            <person name="Larimer F."/>
            <person name="Land M."/>
            <person name="Hauser L."/>
            <person name="Kyrpides N."/>
            <person name="Mikhailova N."/>
            <person name="Jansson J."/>
            <person name="Richardson P."/>
        </authorList>
    </citation>
    <scope>NUCLEOTIDE SEQUENCE [LARGE SCALE GENOMIC DNA]</scope>
    <source>
        <strain evidence="2">A6</strain>
        <plasmid evidence="2">pACHL01</plasmid>
    </source>
</reference>
<dbReference type="AlphaFoldDB" id="B8HIX6"/>